<reference evidence="5 6" key="1">
    <citation type="submission" date="2022-01" db="EMBL/GenBank/DDBJ databases">
        <title>Dethiosulfovibrio faecalis sp. nov., a novel proteolytic, non-sulfur-reducing bacterium isolated from a marine aquaculture solid waste bioreactor.</title>
        <authorList>
            <person name="Grabowski S."/>
            <person name="Apolinario E."/>
            <person name="Schneider N."/>
            <person name="Marshall C.W."/>
            <person name="Sowers K.R."/>
        </authorList>
    </citation>
    <scope>NUCLEOTIDE SEQUENCE [LARGE SCALE GENOMIC DNA]</scope>
    <source>
        <strain evidence="5 6">DSM 12537</strain>
    </source>
</reference>
<dbReference type="Pfam" id="PF07729">
    <property type="entry name" value="FCD"/>
    <property type="match status" value="1"/>
</dbReference>
<dbReference type="CDD" id="cd07377">
    <property type="entry name" value="WHTH_GntR"/>
    <property type="match status" value="1"/>
</dbReference>
<dbReference type="InterPro" id="IPR008920">
    <property type="entry name" value="TF_FadR/GntR_C"/>
</dbReference>
<keyword evidence="1" id="KW-0805">Transcription regulation</keyword>
<dbReference type="SUPFAM" id="SSF48008">
    <property type="entry name" value="GntR ligand-binding domain-like"/>
    <property type="match status" value="1"/>
</dbReference>
<dbReference type="Pfam" id="PF00392">
    <property type="entry name" value="GntR"/>
    <property type="match status" value="1"/>
</dbReference>
<evidence type="ECO:0000256" key="2">
    <source>
        <dbReference type="ARBA" id="ARBA00023125"/>
    </source>
</evidence>
<dbReference type="PANTHER" id="PTHR43537">
    <property type="entry name" value="TRANSCRIPTIONAL REGULATOR, GNTR FAMILY"/>
    <property type="match status" value="1"/>
</dbReference>
<dbReference type="PANTHER" id="PTHR43537:SF5">
    <property type="entry name" value="UXU OPERON TRANSCRIPTIONAL REGULATOR"/>
    <property type="match status" value="1"/>
</dbReference>
<dbReference type="PRINTS" id="PR00035">
    <property type="entry name" value="HTHGNTR"/>
</dbReference>
<dbReference type="SMART" id="SM00345">
    <property type="entry name" value="HTH_GNTR"/>
    <property type="match status" value="1"/>
</dbReference>
<feature type="domain" description="HTH gntR-type" evidence="4">
    <location>
        <begin position="8"/>
        <end position="76"/>
    </location>
</feature>
<dbReference type="EMBL" id="JAKGUD010000012">
    <property type="protein sequence ID" value="MCF4143245.1"/>
    <property type="molecule type" value="Genomic_DNA"/>
</dbReference>
<protein>
    <submittedName>
        <fullName evidence="5">FadR family transcriptional regulator</fullName>
    </submittedName>
</protein>
<keyword evidence="3" id="KW-0804">Transcription</keyword>
<dbReference type="SMART" id="SM00895">
    <property type="entry name" value="FCD"/>
    <property type="match status" value="1"/>
</dbReference>
<comment type="caution">
    <text evidence="5">The sequence shown here is derived from an EMBL/GenBank/DDBJ whole genome shotgun (WGS) entry which is preliminary data.</text>
</comment>
<evidence type="ECO:0000256" key="1">
    <source>
        <dbReference type="ARBA" id="ARBA00023015"/>
    </source>
</evidence>
<keyword evidence="2" id="KW-0238">DNA-binding</keyword>
<evidence type="ECO:0000256" key="3">
    <source>
        <dbReference type="ARBA" id="ARBA00023163"/>
    </source>
</evidence>
<name>A0ABS9EPX2_9BACT</name>
<dbReference type="InterPro" id="IPR036390">
    <property type="entry name" value="WH_DNA-bd_sf"/>
</dbReference>
<dbReference type="RefSeq" id="WP_236099947.1">
    <property type="nucleotide sequence ID" value="NZ_JAKGUD010000012.1"/>
</dbReference>
<evidence type="ECO:0000313" key="5">
    <source>
        <dbReference type="EMBL" id="MCF4143245.1"/>
    </source>
</evidence>
<evidence type="ECO:0000259" key="4">
    <source>
        <dbReference type="PROSITE" id="PS50949"/>
    </source>
</evidence>
<sequence>MFEKIPRNNIPEIIVDEIQQSLLRGDFKPGEQLPSERALAQMFSVSRSSVREAMKALQYMGLVEIKVGEGCFVRDPAHALADSFRYACLLRKFSVRESIEAREILEAETARLAAVRATDRDKEKIVEVFEAGLMCKGDFDCFLQKDFDLHMSVAEATHNGMLVQMIQTIKGTLSEYSHDVLTWPGQVDVTIGCHRKIVQAILDGDPEQAMNRMIYHLENTKETANMVLASRLGDDVNSSGEEDDEDRQG</sequence>
<organism evidence="5 6">
    <name type="scientific">Dethiosulfovibrio marinus</name>
    <dbReference type="NCBI Taxonomy" id="133532"/>
    <lineage>
        <taxon>Bacteria</taxon>
        <taxon>Thermotogati</taxon>
        <taxon>Synergistota</taxon>
        <taxon>Synergistia</taxon>
        <taxon>Synergistales</taxon>
        <taxon>Dethiosulfovibrionaceae</taxon>
        <taxon>Dethiosulfovibrio</taxon>
    </lineage>
</organism>
<dbReference type="PROSITE" id="PS50949">
    <property type="entry name" value="HTH_GNTR"/>
    <property type="match status" value="1"/>
</dbReference>
<dbReference type="Gene3D" id="1.10.10.10">
    <property type="entry name" value="Winged helix-like DNA-binding domain superfamily/Winged helix DNA-binding domain"/>
    <property type="match status" value="1"/>
</dbReference>
<dbReference type="Proteomes" id="UP001200430">
    <property type="component" value="Unassembled WGS sequence"/>
</dbReference>
<keyword evidence="6" id="KW-1185">Reference proteome</keyword>
<dbReference type="InterPro" id="IPR000524">
    <property type="entry name" value="Tscrpt_reg_HTH_GntR"/>
</dbReference>
<gene>
    <name evidence="5" type="ORF">L2W38_10520</name>
</gene>
<dbReference type="InterPro" id="IPR036388">
    <property type="entry name" value="WH-like_DNA-bd_sf"/>
</dbReference>
<evidence type="ECO:0000313" key="6">
    <source>
        <dbReference type="Proteomes" id="UP001200430"/>
    </source>
</evidence>
<dbReference type="InterPro" id="IPR011711">
    <property type="entry name" value="GntR_C"/>
</dbReference>
<proteinExistence type="predicted"/>
<accession>A0ABS9EPX2</accession>
<dbReference type="Gene3D" id="1.20.120.530">
    <property type="entry name" value="GntR ligand-binding domain-like"/>
    <property type="match status" value="1"/>
</dbReference>
<dbReference type="SUPFAM" id="SSF46785">
    <property type="entry name" value="Winged helix' DNA-binding domain"/>
    <property type="match status" value="1"/>
</dbReference>